<gene>
    <name evidence="10" type="ORF">P879_05242</name>
</gene>
<dbReference type="PANTHER" id="PTHR48033">
    <property type="entry name" value="RNA-BINDING (RRM/RBD/RNP MOTIFS) FAMILY PROTEIN"/>
    <property type="match status" value="1"/>
</dbReference>
<keyword evidence="7" id="KW-0539">Nucleus</keyword>
<evidence type="ECO:0000256" key="8">
    <source>
        <dbReference type="PROSITE-ProRule" id="PRU00176"/>
    </source>
</evidence>
<name>A0A8T0DAN7_9TREM</name>
<dbReference type="CDD" id="cd12321">
    <property type="entry name" value="RRM1_TDP43"/>
    <property type="match status" value="1"/>
</dbReference>
<accession>A0A8T0DAN7</accession>
<dbReference type="GO" id="GO:0010468">
    <property type="term" value="P:regulation of gene expression"/>
    <property type="evidence" value="ECO:0007669"/>
    <property type="project" value="TreeGrafter"/>
</dbReference>
<dbReference type="Pfam" id="PF18694">
    <property type="entry name" value="TDP-43_N"/>
    <property type="match status" value="1"/>
</dbReference>
<keyword evidence="11" id="KW-1185">Reference proteome</keyword>
<evidence type="ECO:0000256" key="3">
    <source>
        <dbReference type="ARBA" id="ARBA00022737"/>
    </source>
</evidence>
<keyword evidence="5" id="KW-0804">Transcription</keyword>
<dbReference type="GO" id="GO:0003723">
    <property type="term" value="F:RNA binding"/>
    <property type="evidence" value="ECO:0007669"/>
    <property type="project" value="UniProtKB-UniRule"/>
</dbReference>
<keyword evidence="6" id="KW-0508">mRNA splicing</keyword>
<dbReference type="InterPro" id="IPR000504">
    <property type="entry name" value="RRM_dom"/>
</dbReference>
<dbReference type="PROSITE" id="PS50102">
    <property type="entry name" value="RRM"/>
    <property type="match status" value="2"/>
</dbReference>
<dbReference type="GO" id="GO:0000785">
    <property type="term" value="C:chromatin"/>
    <property type="evidence" value="ECO:0007669"/>
    <property type="project" value="TreeGrafter"/>
</dbReference>
<dbReference type="Gene3D" id="3.30.70.330">
    <property type="match status" value="2"/>
</dbReference>
<reference evidence="10 11" key="1">
    <citation type="submission" date="2019-07" db="EMBL/GenBank/DDBJ databases">
        <title>Annotation for the trematode Paragonimus westermani.</title>
        <authorList>
            <person name="Choi Y.-J."/>
        </authorList>
    </citation>
    <scope>NUCLEOTIDE SEQUENCE [LARGE SCALE GENOMIC DNA]</scope>
    <source>
        <strain evidence="10">180907_Pwestermani</strain>
    </source>
</reference>
<evidence type="ECO:0000313" key="11">
    <source>
        <dbReference type="Proteomes" id="UP000699462"/>
    </source>
</evidence>
<keyword evidence="3" id="KW-0677">Repeat</keyword>
<dbReference type="CDD" id="cd19609">
    <property type="entry name" value="NTD_TDP-43"/>
    <property type="match status" value="1"/>
</dbReference>
<evidence type="ECO:0000256" key="6">
    <source>
        <dbReference type="ARBA" id="ARBA00023187"/>
    </source>
</evidence>
<dbReference type="SUPFAM" id="SSF54928">
    <property type="entry name" value="RNA-binding domain, RBD"/>
    <property type="match status" value="2"/>
</dbReference>
<dbReference type="Pfam" id="PF00076">
    <property type="entry name" value="RRM_1"/>
    <property type="match status" value="2"/>
</dbReference>
<dbReference type="InterPro" id="IPR041105">
    <property type="entry name" value="TDP-43_N"/>
</dbReference>
<feature type="domain" description="RRM" evidence="9">
    <location>
        <begin position="108"/>
        <end position="186"/>
    </location>
</feature>
<keyword evidence="4" id="KW-0805">Transcription regulation</keyword>
<dbReference type="GO" id="GO:0008380">
    <property type="term" value="P:RNA splicing"/>
    <property type="evidence" value="ECO:0007669"/>
    <property type="project" value="UniProtKB-KW"/>
</dbReference>
<dbReference type="OrthoDB" id="2020831at2759"/>
<sequence length="431" mass="46309">MYPPAYVRVSEGDGCETIEVPLESDQTLLLPTLTALFPKCTGLKYRAVDSGCFRGLRLAGDHIYPPSDGGWEDTVFYCVFPKDNKRKGDEDTDDVKQKVKCLEGRKCTDLIVLNLAWQTDEGKLRSYFSQFGDLVMVQIKRDPSTGKSRGYGFIRFNDYSGQAMCLAERHMIDDRLCDVRVPLSKKEGDRQEVSRKVHVGHLTEDVGPDALRQHFSQYGRVTDVFIPKPFRSFAFVTFEDPDVASSLMGKEMTIQGCNVVIGSAVPKLPAQNRHNSNTSAVLRSPNQMNSPFWAGASVCIVSITRATLIRLLVFSAWSPAFGMFPGSTAPLSPSNGGTGRSSTGAMGLNPAAAAAAATLAAQYTRAHQRQNAAGGMNSGYPDAKGGGHDLNNSAALATLNILNNPNVVAAIVSAAAGAIGSAPSFANSGSR</sequence>
<dbReference type="SMART" id="SM00360">
    <property type="entry name" value="RRM"/>
    <property type="match status" value="2"/>
</dbReference>
<dbReference type="AlphaFoldDB" id="A0A8T0DAN7"/>
<dbReference type="Proteomes" id="UP000699462">
    <property type="component" value="Unassembled WGS sequence"/>
</dbReference>
<dbReference type="InterPro" id="IPR012677">
    <property type="entry name" value="Nucleotide-bd_a/b_plait_sf"/>
</dbReference>
<evidence type="ECO:0000256" key="4">
    <source>
        <dbReference type="ARBA" id="ARBA00023015"/>
    </source>
</evidence>
<comment type="caution">
    <text evidence="10">The sequence shown here is derived from an EMBL/GenBank/DDBJ whole genome shotgun (WGS) entry which is preliminary data.</text>
</comment>
<dbReference type="EMBL" id="JTDF01007783">
    <property type="protein sequence ID" value="KAF8564840.1"/>
    <property type="molecule type" value="Genomic_DNA"/>
</dbReference>
<keyword evidence="2" id="KW-0507">mRNA processing</keyword>
<proteinExistence type="predicted"/>
<evidence type="ECO:0000313" key="10">
    <source>
        <dbReference type="EMBL" id="KAF8564840.1"/>
    </source>
</evidence>
<evidence type="ECO:0000256" key="2">
    <source>
        <dbReference type="ARBA" id="ARBA00022664"/>
    </source>
</evidence>
<organism evidence="10 11">
    <name type="scientific">Paragonimus westermani</name>
    <dbReference type="NCBI Taxonomy" id="34504"/>
    <lineage>
        <taxon>Eukaryota</taxon>
        <taxon>Metazoa</taxon>
        <taxon>Spiralia</taxon>
        <taxon>Lophotrochozoa</taxon>
        <taxon>Platyhelminthes</taxon>
        <taxon>Trematoda</taxon>
        <taxon>Digenea</taxon>
        <taxon>Plagiorchiida</taxon>
        <taxon>Troglotremata</taxon>
        <taxon>Troglotrematidae</taxon>
        <taxon>Paragonimus</taxon>
    </lineage>
</organism>
<evidence type="ECO:0000259" key="9">
    <source>
        <dbReference type="PROSITE" id="PS50102"/>
    </source>
</evidence>
<evidence type="ECO:0000256" key="7">
    <source>
        <dbReference type="ARBA" id="ARBA00023242"/>
    </source>
</evidence>
<dbReference type="PANTHER" id="PTHR48033:SF9">
    <property type="entry name" value="TAR DNA-BINDING PROTEIN 43"/>
    <property type="match status" value="1"/>
</dbReference>
<dbReference type="GO" id="GO:0006397">
    <property type="term" value="P:mRNA processing"/>
    <property type="evidence" value="ECO:0007669"/>
    <property type="project" value="UniProtKB-KW"/>
</dbReference>
<evidence type="ECO:0000256" key="1">
    <source>
        <dbReference type="ARBA" id="ARBA00004123"/>
    </source>
</evidence>
<protein>
    <recommendedName>
        <fullName evidence="9">RRM domain-containing protein</fullName>
    </recommendedName>
</protein>
<dbReference type="CDD" id="cd12322">
    <property type="entry name" value="RRM2_TDP43"/>
    <property type="match status" value="1"/>
</dbReference>
<feature type="domain" description="RRM" evidence="9">
    <location>
        <begin position="195"/>
        <end position="266"/>
    </location>
</feature>
<evidence type="ECO:0000256" key="5">
    <source>
        <dbReference type="ARBA" id="ARBA00023163"/>
    </source>
</evidence>
<comment type="subcellular location">
    <subcellularLocation>
        <location evidence="1">Nucleus</location>
    </subcellularLocation>
</comment>
<dbReference type="InterPro" id="IPR035979">
    <property type="entry name" value="RBD_domain_sf"/>
</dbReference>
<keyword evidence="8" id="KW-0694">RNA-binding</keyword>
<dbReference type="GO" id="GO:0005654">
    <property type="term" value="C:nucleoplasm"/>
    <property type="evidence" value="ECO:0007669"/>
    <property type="project" value="TreeGrafter"/>
</dbReference>